<organism evidence="6">
    <name type="scientific">Chlorobium chlorochromatii (strain CaD3)</name>
    <dbReference type="NCBI Taxonomy" id="340177"/>
    <lineage>
        <taxon>Bacteria</taxon>
        <taxon>Pseudomonadati</taxon>
        <taxon>Chlorobiota</taxon>
        <taxon>Chlorobiia</taxon>
        <taxon>Chlorobiales</taxon>
        <taxon>Chlorobiaceae</taxon>
        <taxon>Chlorobium/Pelodictyon group</taxon>
        <taxon>Chlorobium</taxon>
    </lineage>
</organism>
<keyword evidence="3" id="KW-0479">Metal-binding</keyword>
<dbReference type="PANTHER" id="PTHR37418">
    <property type="entry name" value="3-KETO-5-AMINOHEXANOATE CLEAVAGE ENZYME-RELATED"/>
    <property type="match status" value="1"/>
</dbReference>
<feature type="domain" description="N-acetyltransferase" evidence="5">
    <location>
        <begin position="3"/>
        <end position="145"/>
    </location>
</feature>
<reference evidence="6" key="1">
    <citation type="submission" date="2005-08" db="EMBL/GenBank/DDBJ databases">
        <title>Complete sequence of Chlorobium chlorochromatii CaD3.</title>
        <authorList>
            <person name="Copeland A."/>
            <person name="Lucas S."/>
            <person name="Lapidus A."/>
            <person name="Barry K."/>
            <person name="Detter J.C."/>
            <person name="Glavina T."/>
            <person name="Hammon N."/>
            <person name="Israni S."/>
            <person name="Pitluck S."/>
            <person name="Bryant D."/>
            <person name="Schmutz J."/>
            <person name="Larimer F."/>
            <person name="Land M."/>
            <person name="Kyrpides N."/>
            <person name="Ivanova N."/>
            <person name="Richardson P."/>
        </authorList>
    </citation>
    <scope>NUCLEOTIDE SEQUENCE [LARGE SCALE GENOMIC DNA]</scope>
    <source>
        <strain evidence="6">CaD3</strain>
    </source>
</reference>
<dbReference type="PANTHER" id="PTHR37418:SF2">
    <property type="entry name" value="3-KETO-5-AMINOHEXANOATE CLEAVAGE ENZYME"/>
    <property type="match status" value="1"/>
</dbReference>
<dbReference type="SUPFAM" id="SSF55729">
    <property type="entry name" value="Acyl-CoA N-acyltransferases (Nat)"/>
    <property type="match status" value="1"/>
</dbReference>
<protein>
    <recommendedName>
        <fullName evidence="5">N-acetyltransferase domain-containing protein</fullName>
    </recommendedName>
</protein>
<evidence type="ECO:0000256" key="1">
    <source>
        <dbReference type="ARBA" id="ARBA00001947"/>
    </source>
</evidence>
<dbReference type="InterPro" id="IPR013785">
    <property type="entry name" value="Aldolase_TIM"/>
</dbReference>
<dbReference type="CDD" id="cd04301">
    <property type="entry name" value="NAT_SF"/>
    <property type="match status" value="1"/>
</dbReference>
<dbReference type="EMBL" id="CP000108">
    <property type="protein sequence ID" value="ABB28244.1"/>
    <property type="molecule type" value="Genomic_DNA"/>
</dbReference>
<dbReference type="KEGG" id="cch:Cag_0981"/>
<dbReference type="HOGENOM" id="CLU_533914_0_0_10"/>
<dbReference type="Pfam" id="PF05853">
    <property type="entry name" value="BKACE"/>
    <property type="match status" value="1"/>
</dbReference>
<dbReference type="eggNOG" id="COG3246">
    <property type="taxonomic scope" value="Bacteria"/>
</dbReference>
<dbReference type="PROSITE" id="PS51186">
    <property type="entry name" value="GNAT"/>
    <property type="match status" value="1"/>
</dbReference>
<evidence type="ECO:0000256" key="4">
    <source>
        <dbReference type="ARBA" id="ARBA00022833"/>
    </source>
</evidence>
<dbReference type="OrthoDB" id="63399at2"/>
<dbReference type="GO" id="GO:0046872">
    <property type="term" value="F:metal ion binding"/>
    <property type="evidence" value="ECO:0007669"/>
    <property type="project" value="UniProtKB-KW"/>
</dbReference>
<sequence>MNFIIKQATVSNRKDFLKILQCWNMQNGFLHDETELDYSNFFIAEVNNQVVGMAGFMPIDGERYRTRLLAVYPEFRGTEIGKALQDRRLEEMYKRGAKIVETSVDNLEMKHWYKKHYGYTEIYKTKKEYEISFIDVDVVDVLYLNLIEYMKNKIAFDSKKLRYMEKYEPHPLSPYPPLIINVALTGVIPTKTLTKYIPISVNEIIEEAINVYDAGASIVHLHAKDENGKACSDAKYYEKIISGIKKERPELICCATTSGRDGQSVEQRAEVLSLTGNAKPDMASLTLGSLNFLSGASINSIDTVTELAYIMKEKGIKPELEIFDTGMVNLAQYLERHNIINGKKYFNILLGNLNTAGATIKDLSHIYTSLPDNSIWAAAGLGHFQLPMNMASIVAGGHVRVGLEDNIYYDLNKTKLATNITLVNRIKKIANELERPISTAQKTREILGI</sequence>
<dbReference type="Gene3D" id="3.40.630.30">
    <property type="match status" value="1"/>
</dbReference>
<evidence type="ECO:0000313" key="6">
    <source>
        <dbReference type="EMBL" id="ABB28244.1"/>
    </source>
</evidence>
<dbReference type="STRING" id="340177.Cag_0981"/>
<accession>Q3ARY1</accession>
<keyword evidence="2" id="KW-0808">Transferase</keyword>
<dbReference type="eggNOG" id="COG0456">
    <property type="taxonomic scope" value="Bacteria"/>
</dbReference>
<name>Q3ARY1_CHLCH</name>
<dbReference type="InterPro" id="IPR016181">
    <property type="entry name" value="Acyl_CoA_acyltransferase"/>
</dbReference>
<evidence type="ECO:0000256" key="2">
    <source>
        <dbReference type="ARBA" id="ARBA00022679"/>
    </source>
</evidence>
<evidence type="ECO:0000259" key="5">
    <source>
        <dbReference type="PROSITE" id="PS51186"/>
    </source>
</evidence>
<dbReference type="Gene3D" id="3.20.20.70">
    <property type="entry name" value="Aldolase class I"/>
    <property type="match status" value="1"/>
</dbReference>
<dbReference type="InterPro" id="IPR000182">
    <property type="entry name" value="GNAT_dom"/>
</dbReference>
<dbReference type="InterPro" id="IPR008567">
    <property type="entry name" value="BKACE"/>
</dbReference>
<proteinExistence type="predicted"/>
<dbReference type="Pfam" id="PF00583">
    <property type="entry name" value="Acetyltransf_1"/>
    <property type="match status" value="1"/>
</dbReference>
<dbReference type="AlphaFoldDB" id="Q3ARY1"/>
<dbReference type="GO" id="GO:0043720">
    <property type="term" value="F:3-keto-5-aminohexanoate cleavage activity"/>
    <property type="evidence" value="ECO:0007669"/>
    <property type="project" value="InterPro"/>
</dbReference>
<comment type="cofactor">
    <cofactor evidence="1">
        <name>Zn(2+)</name>
        <dbReference type="ChEBI" id="CHEBI:29105"/>
    </cofactor>
</comment>
<gene>
    <name evidence="6" type="ordered locus">Cag_0981</name>
</gene>
<keyword evidence="4" id="KW-0862">Zinc</keyword>
<evidence type="ECO:0000256" key="3">
    <source>
        <dbReference type="ARBA" id="ARBA00022723"/>
    </source>
</evidence>